<name>A0A1I7S825_BURXY</name>
<sequence length="153" mass="17697">MAFNASTPAIEKAIEKLEKEVLEPTDFDRKRHDETVVEIQELNGTLHKTWTILYPDDMVDQLPELRSLILKMIQFEVNKILEYAQILHFENDMCAICLEEKAQNPVYCIQCLKIVSCKGCTDDLVRHSGHFVKCPRCQRKSPTELPLFYCAPP</sequence>
<dbReference type="EMBL" id="CAJFDI010000001">
    <property type="protein sequence ID" value="CAD5208215.1"/>
    <property type="molecule type" value="Genomic_DNA"/>
</dbReference>
<gene>
    <name evidence="5" type="ORF">BXYJ_LOCUS451</name>
</gene>
<dbReference type="Proteomes" id="UP000095284">
    <property type="component" value="Unplaced"/>
</dbReference>
<reference evidence="9" key="1">
    <citation type="submission" date="2016-11" db="UniProtKB">
        <authorList>
            <consortium name="WormBaseParasite"/>
        </authorList>
    </citation>
    <scope>IDENTIFICATION</scope>
</reference>
<evidence type="ECO:0000313" key="9">
    <source>
        <dbReference type="WBParaSite" id="BXY_0916800.1"/>
    </source>
</evidence>
<keyword evidence="1 3" id="KW-0479">Metal-binding</keyword>
<evidence type="ECO:0000256" key="2">
    <source>
        <dbReference type="ARBA" id="ARBA00022833"/>
    </source>
</evidence>
<evidence type="ECO:0000256" key="3">
    <source>
        <dbReference type="PROSITE-ProRule" id="PRU00175"/>
    </source>
</evidence>
<evidence type="ECO:0000313" key="5">
    <source>
        <dbReference type="EMBL" id="CAD5208215.1"/>
    </source>
</evidence>
<proteinExistence type="predicted"/>
<evidence type="ECO:0000313" key="7">
    <source>
        <dbReference type="Proteomes" id="UP000095284"/>
    </source>
</evidence>
<keyword evidence="8" id="KW-1185">Reference proteome</keyword>
<dbReference type="AlphaFoldDB" id="A0A1I7S825"/>
<reference evidence="6" key="2">
    <citation type="submission" date="2020-08" db="EMBL/GenBank/DDBJ databases">
        <authorList>
            <person name="Kikuchi T."/>
        </authorList>
    </citation>
    <scope>NUCLEOTIDE SEQUENCE</scope>
    <source>
        <strain evidence="5">Ka4C1</strain>
    </source>
</reference>
<dbReference type="PROSITE" id="PS50089">
    <property type="entry name" value="ZF_RING_2"/>
    <property type="match status" value="1"/>
</dbReference>
<evidence type="ECO:0000313" key="8">
    <source>
        <dbReference type="Proteomes" id="UP000659654"/>
    </source>
</evidence>
<keyword evidence="2" id="KW-0862">Zinc</keyword>
<evidence type="ECO:0000313" key="6">
    <source>
        <dbReference type="EMBL" id="CAG9080661.1"/>
    </source>
</evidence>
<dbReference type="InterPro" id="IPR001841">
    <property type="entry name" value="Znf_RING"/>
</dbReference>
<dbReference type="GO" id="GO:0008270">
    <property type="term" value="F:zinc ion binding"/>
    <property type="evidence" value="ECO:0007669"/>
    <property type="project" value="UniProtKB-KW"/>
</dbReference>
<dbReference type="OrthoDB" id="5877621at2759"/>
<accession>A0A1I7S825</accession>
<dbReference type="SMR" id="A0A1I7S825"/>
<evidence type="ECO:0000256" key="1">
    <source>
        <dbReference type="ARBA" id="ARBA00022771"/>
    </source>
</evidence>
<keyword evidence="1 3" id="KW-0863">Zinc-finger</keyword>
<organism evidence="7 9">
    <name type="scientific">Bursaphelenchus xylophilus</name>
    <name type="common">Pinewood nematode worm</name>
    <name type="synonym">Aphelenchoides xylophilus</name>
    <dbReference type="NCBI Taxonomy" id="6326"/>
    <lineage>
        <taxon>Eukaryota</taxon>
        <taxon>Metazoa</taxon>
        <taxon>Ecdysozoa</taxon>
        <taxon>Nematoda</taxon>
        <taxon>Chromadorea</taxon>
        <taxon>Rhabditida</taxon>
        <taxon>Tylenchina</taxon>
        <taxon>Tylenchomorpha</taxon>
        <taxon>Aphelenchoidea</taxon>
        <taxon>Aphelenchoididae</taxon>
        <taxon>Bursaphelenchus</taxon>
    </lineage>
</organism>
<dbReference type="EMBL" id="CAJFCV020000001">
    <property type="protein sequence ID" value="CAG9080661.1"/>
    <property type="molecule type" value="Genomic_DNA"/>
</dbReference>
<dbReference type="Proteomes" id="UP000659654">
    <property type="component" value="Unassembled WGS sequence"/>
</dbReference>
<protein>
    <submittedName>
        <fullName evidence="5">(pine wood nematode) hypothetical protein</fullName>
    </submittedName>
    <submittedName>
        <fullName evidence="9">RING-type domain-containing protein</fullName>
    </submittedName>
</protein>
<dbReference type="WBParaSite" id="BXY_0916800.1">
    <property type="protein sequence ID" value="BXY_0916800.1"/>
    <property type="gene ID" value="BXY_0916800"/>
</dbReference>
<feature type="domain" description="RING-type" evidence="4">
    <location>
        <begin position="94"/>
        <end position="138"/>
    </location>
</feature>
<dbReference type="Proteomes" id="UP000582659">
    <property type="component" value="Unassembled WGS sequence"/>
</dbReference>
<evidence type="ECO:0000259" key="4">
    <source>
        <dbReference type="PROSITE" id="PS50089"/>
    </source>
</evidence>